<keyword evidence="6" id="KW-0131">Cell cycle</keyword>
<keyword evidence="4" id="KW-0749">Sporulation</keyword>
<keyword evidence="5" id="KW-0717">Septation</keyword>
<evidence type="ECO:0000313" key="7">
    <source>
        <dbReference type="EMBL" id="PSK96956.1"/>
    </source>
</evidence>
<evidence type="ECO:0000256" key="2">
    <source>
        <dbReference type="ARBA" id="ARBA00009323"/>
    </source>
</evidence>
<dbReference type="GO" id="GO:0030428">
    <property type="term" value="C:cell septum"/>
    <property type="evidence" value="ECO:0007669"/>
    <property type="project" value="UniProtKB-SubCell"/>
</dbReference>
<dbReference type="GO" id="GO:0000917">
    <property type="term" value="P:division septum assembly"/>
    <property type="evidence" value="ECO:0007669"/>
    <property type="project" value="UniProtKB-KW"/>
</dbReference>
<dbReference type="RefSeq" id="WP_106539525.1">
    <property type="nucleotide sequence ID" value="NZ_PYGE01000024.1"/>
</dbReference>
<sequence length="139" mass="15146">MHASTISYPLALRLLDGVDDDRYIQAELRYRTGDPVAVTAVFDTAGHEPVPWVFARDLLSGGLDEPTGDGDIRVWPGLDGHGTRTVRFRLRSPDGDALLEAPAHAVEDFLIQTWSLVPTGAEGRLLGIDALLDSLLNRT</sequence>
<dbReference type="InterPro" id="IPR038658">
    <property type="entry name" value="SsgB_sf"/>
</dbReference>
<organism evidence="7 8">
    <name type="scientific">Haloactinopolyspora alba</name>
    <dbReference type="NCBI Taxonomy" id="648780"/>
    <lineage>
        <taxon>Bacteria</taxon>
        <taxon>Bacillati</taxon>
        <taxon>Actinomycetota</taxon>
        <taxon>Actinomycetes</taxon>
        <taxon>Jiangellales</taxon>
        <taxon>Jiangellaceae</taxon>
        <taxon>Haloactinopolyspora</taxon>
    </lineage>
</organism>
<dbReference type="Pfam" id="PF04686">
    <property type="entry name" value="SsgA"/>
    <property type="match status" value="1"/>
</dbReference>
<comment type="subcellular location">
    <subcellularLocation>
        <location evidence="1">Cell septum</location>
    </subcellularLocation>
</comment>
<comment type="similarity">
    <text evidence="2">Belongs to the SsgA family.</text>
</comment>
<reference evidence="7 8" key="1">
    <citation type="submission" date="2018-03" db="EMBL/GenBank/DDBJ databases">
        <title>Genomic Encyclopedia of Archaeal and Bacterial Type Strains, Phase II (KMG-II): from individual species to whole genera.</title>
        <authorList>
            <person name="Goeker M."/>
        </authorList>
    </citation>
    <scope>NUCLEOTIDE SEQUENCE [LARGE SCALE GENOMIC DNA]</scope>
    <source>
        <strain evidence="7 8">DSM 45211</strain>
    </source>
</reference>
<proteinExistence type="inferred from homology"/>
<protein>
    <submittedName>
        <fullName evidence="7">Sporulation and cell division protein SsgA</fullName>
    </submittedName>
</protein>
<dbReference type="Gene3D" id="2.30.31.20">
    <property type="entry name" value="Sporulation-specific cell division protein SsgB"/>
    <property type="match status" value="1"/>
</dbReference>
<dbReference type="InterPro" id="IPR006776">
    <property type="entry name" value="SsgB"/>
</dbReference>
<dbReference type="GO" id="GO:0030435">
    <property type="term" value="P:sporulation resulting in formation of a cellular spore"/>
    <property type="evidence" value="ECO:0007669"/>
    <property type="project" value="UniProtKB-KW"/>
</dbReference>
<evidence type="ECO:0000256" key="6">
    <source>
        <dbReference type="ARBA" id="ARBA00023306"/>
    </source>
</evidence>
<dbReference type="AlphaFoldDB" id="A0A2P8DIA6"/>
<comment type="caution">
    <text evidence="7">The sequence shown here is derived from an EMBL/GenBank/DDBJ whole genome shotgun (WGS) entry which is preliminary data.</text>
</comment>
<accession>A0A2P8DIA6</accession>
<dbReference type="EMBL" id="PYGE01000024">
    <property type="protein sequence ID" value="PSK96956.1"/>
    <property type="molecule type" value="Genomic_DNA"/>
</dbReference>
<name>A0A2P8DIA6_9ACTN</name>
<dbReference type="OrthoDB" id="3853096at2"/>
<evidence type="ECO:0000256" key="5">
    <source>
        <dbReference type="ARBA" id="ARBA00023210"/>
    </source>
</evidence>
<evidence type="ECO:0000256" key="1">
    <source>
        <dbReference type="ARBA" id="ARBA00004431"/>
    </source>
</evidence>
<keyword evidence="3 7" id="KW-0132">Cell division</keyword>
<gene>
    <name evidence="7" type="ORF">CLV30_12441</name>
</gene>
<dbReference type="Proteomes" id="UP000243528">
    <property type="component" value="Unassembled WGS sequence"/>
</dbReference>
<evidence type="ECO:0000256" key="4">
    <source>
        <dbReference type="ARBA" id="ARBA00022969"/>
    </source>
</evidence>
<evidence type="ECO:0000256" key="3">
    <source>
        <dbReference type="ARBA" id="ARBA00022618"/>
    </source>
</evidence>
<evidence type="ECO:0000313" key="8">
    <source>
        <dbReference type="Proteomes" id="UP000243528"/>
    </source>
</evidence>
<keyword evidence="8" id="KW-1185">Reference proteome</keyword>